<protein>
    <recommendedName>
        <fullName evidence="1">N-acetyltransferase domain-containing protein</fullName>
    </recommendedName>
</protein>
<gene>
    <name evidence="2" type="ORF">A2024_10865</name>
</gene>
<feature type="domain" description="N-acetyltransferase" evidence="1">
    <location>
        <begin position="1"/>
        <end position="135"/>
    </location>
</feature>
<dbReference type="EMBL" id="MFFM01000014">
    <property type="protein sequence ID" value="OGF13633.1"/>
    <property type="molecule type" value="Genomic_DNA"/>
</dbReference>
<dbReference type="Pfam" id="PF00583">
    <property type="entry name" value="Acetyltransf_1"/>
    <property type="match status" value="1"/>
</dbReference>
<reference evidence="2 3" key="1">
    <citation type="journal article" date="2016" name="Nat. Commun.">
        <title>Thousands of microbial genomes shed light on interconnected biogeochemical processes in an aquifer system.</title>
        <authorList>
            <person name="Anantharaman K."/>
            <person name="Brown C.T."/>
            <person name="Hug L.A."/>
            <person name="Sharon I."/>
            <person name="Castelle C.J."/>
            <person name="Probst A.J."/>
            <person name="Thomas B.C."/>
            <person name="Singh A."/>
            <person name="Wilkins M.J."/>
            <person name="Karaoz U."/>
            <person name="Brodie E.L."/>
            <person name="Williams K.H."/>
            <person name="Hubbard S.S."/>
            <person name="Banfield J.F."/>
        </authorList>
    </citation>
    <scope>NUCLEOTIDE SEQUENCE [LARGE SCALE GENOMIC DNA]</scope>
</reference>
<dbReference type="AlphaFoldDB" id="A0A1F5RHL2"/>
<evidence type="ECO:0000259" key="1">
    <source>
        <dbReference type="PROSITE" id="PS51186"/>
    </source>
</evidence>
<name>A0A1F5RHL2_9BACT</name>
<dbReference type="CDD" id="cd04301">
    <property type="entry name" value="NAT_SF"/>
    <property type="match status" value="1"/>
</dbReference>
<proteinExistence type="predicted"/>
<dbReference type="Proteomes" id="UP000177230">
    <property type="component" value="Unassembled WGS sequence"/>
</dbReference>
<dbReference type="Gene3D" id="3.40.630.90">
    <property type="match status" value="1"/>
</dbReference>
<evidence type="ECO:0000313" key="2">
    <source>
        <dbReference type="EMBL" id="OGF13633.1"/>
    </source>
</evidence>
<dbReference type="GO" id="GO:0016747">
    <property type="term" value="F:acyltransferase activity, transferring groups other than amino-acyl groups"/>
    <property type="evidence" value="ECO:0007669"/>
    <property type="project" value="InterPro"/>
</dbReference>
<dbReference type="SUPFAM" id="SSF55729">
    <property type="entry name" value="Acyl-CoA N-acyltransferases (Nat)"/>
    <property type="match status" value="1"/>
</dbReference>
<dbReference type="PROSITE" id="PS51186">
    <property type="entry name" value="GNAT"/>
    <property type="match status" value="1"/>
</dbReference>
<comment type="caution">
    <text evidence="2">The sequence shown here is derived from an EMBL/GenBank/DDBJ whole genome shotgun (WGS) entry which is preliminary data.</text>
</comment>
<organism evidence="2 3">
    <name type="scientific">Candidatus Edwardsbacteria bacterium GWF2_54_11</name>
    <dbReference type="NCBI Taxonomy" id="1817851"/>
    <lineage>
        <taxon>Bacteria</taxon>
        <taxon>Candidatus Edwardsiibacteriota</taxon>
    </lineage>
</organism>
<evidence type="ECO:0000313" key="3">
    <source>
        <dbReference type="Proteomes" id="UP000177230"/>
    </source>
</evidence>
<sequence>MIFDKITNRDLDSLGPLQPEGWGDIVPSFKFYLELPFCFPVKTIVNEKIAGIGAAIILEGTAWLAHIIVGPENRKQGIGSEITGHLLELTREQGCKTVSLIATAMGRPVYQKIGFADQEEYVFYQRETPLADRRVPDSISGFREENRAGILELDRALSGEGRSRLLEKHLRNSYLHLSSGRMDGYYLPGLGEGLIMAENQRAGIELLKLKLSLSVKNVLPAGNRPGVAFMQEIGFRETKRATRMVWGQRFPWQPDNMFGRIAGNLG</sequence>
<dbReference type="InterPro" id="IPR000182">
    <property type="entry name" value="GNAT_dom"/>
</dbReference>
<dbReference type="InterPro" id="IPR016181">
    <property type="entry name" value="Acyl_CoA_acyltransferase"/>
</dbReference>
<dbReference type="Gene3D" id="3.40.630.30">
    <property type="match status" value="1"/>
</dbReference>
<accession>A0A1F5RHL2</accession>